<accession>A0A7C4EX16</accession>
<evidence type="ECO:0000259" key="5">
    <source>
        <dbReference type="Pfam" id="PF02441"/>
    </source>
</evidence>
<feature type="active site" description="Proton donor" evidence="3">
    <location>
        <position position="155"/>
    </location>
</feature>
<keyword evidence="2 3" id="KW-0456">Lyase</keyword>
<comment type="function">
    <text evidence="4">Catalyzes two steps in the biosynthesis of coenzyme A. In the first step cysteine is conjugated to 4'-phosphopantothenate to form 4-phosphopantothenoylcysteine, in the latter compound is decarboxylated to form 4'-phosphopantotheine.</text>
</comment>
<dbReference type="InterPro" id="IPR007085">
    <property type="entry name" value="DNA/pantothenate-metab_flavo_C"/>
</dbReference>
<comment type="function">
    <text evidence="3">Catalyzes two sequential steps in the biosynthesis of coenzyme A. In the first step cysteine is conjugated to 4'-phosphopantothenate to form 4-phosphopantothenoylcysteine. In the second step the latter compound is decarboxylated to form 4'-phosphopantotheine.</text>
</comment>
<dbReference type="SUPFAM" id="SSF52507">
    <property type="entry name" value="Homo-oligomeric flavin-containing Cys decarboxylases, HFCD"/>
    <property type="match status" value="1"/>
</dbReference>
<dbReference type="AlphaFoldDB" id="A0A7C4EX16"/>
<dbReference type="EC" id="6.3.2.5" evidence="3"/>
<evidence type="ECO:0000256" key="4">
    <source>
        <dbReference type="RuleBase" id="RU364078"/>
    </source>
</evidence>
<keyword evidence="3 4" id="KW-0436">Ligase</keyword>
<dbReference type="InterPro" id="IPR036551">
    <property type="entry name" value="Flavin_trans-like"/>
</dbReference>
<gene>
    <name evidence="3 7" type="primary">coaBC</name>
    <name evidence="7" type="ORF">ENV54_13490</name>
</gene>
<proteinExistence type="inferred from homology"/>
<dbReference type="EC" id="4.1.1.36" evidence="3"/>
<keyword evidence="3" id="KW-0460">Magnesium</keyword>
<dbReference type="HAMAP" id="MF_02225">
    <property type="entry name" value="CoaBC"/>
    <property type="match status" value="1"/>
</dbReference>
<dbReference type="GO" id="GO:0071513">
    <property type="term" value="C:phosphopantothenoylcysteine decarboxylase complex"/>
    <property type="evidence" value="ECO:0007669"/>
    <property type="project" value="TreeGrafter"/>
</dbReference>
<dbReference type="Pfam" id="PF02441">
    <property type="entry name" value="Flavoprotein"/>
    <property type="match status" value="1"/>
</dbReference>
<keyword evidence="3" id="KW-0479">Metal-binding</keyword>
<feature type="domain" description="Flavoprotein" evidence="5">
    <location>
        <begin position="3"/>
        <end position="173"/>
    </location>
</feature>
<dbReference type="InterPro" id="IPR005252">
    <property type="entry name" value="CoaBC"/>
</dbReference>
<feature type="domain" description="DNA/pantothenate metabolism flavoprotein C-terminal" evidence="6">
    <location>
        <begin position="182"/>
        <end position="390"/>
    </location>
</feature>
<evidence type="ECO:0000256" key="1">
    <source>
        <dbReference type="ARBA" id="ARBA00022793"/>
    </source>
</evidence>
<comment type="caution">
    <text evidence="7">The sequence shown here is derived from an EMBL/GenBank/DDBJ whole genome shotgun (WGS) entry which is preliminary data.</text>
</comment>
<dbReference type="Gene3D" id="3.40.50.1950">
    <property type="entry name" value="Flavin prenyltransferase-like"/>
    <property type="match status" value="1"/>
</dbReference>
<protein>
    <recommendedName>
        <fullName evidence="3">Coenzyme A biosynthesis bifunctional protein CoaBC</fullName>
    </recommendedName>
    <alternativeName>
        <fullName evidence="3">DNA/pantothenate metabolism flavoprotein</fullName>
    </alternativeName>
    <alternativeName>
        <fullName evidence="3">Phosphopantothenoylcysteine synthetase/decarboxylase</fullName>
        <shortName evidence="3">PPCS-PPCDC</shortName>
    </alternativeName>
    <domain>
        <recommendedName>
            <fullName evidence="3">Phosphopantothenoylcysteine decarboxylase</fullName>
            <shortName evidence="3">PPC decarboxylase</shortName>
            <shortName evidence="3">PPC-DC</shortName>
            <ecNumber evidence="3">4.1.1.36</ecNumber>
        </recommendedName>
        <alternativeName>
            <fullName evidence="3">CoaC</fullName>
        </alternativeName>
    </domain>
    <domain>
        <recommendedName>
            <fullName evidence="3">Phosphopantothenate--cysteine ligase</fullName>
            <ecNumber evidence="3">6.3.2.5</ecNumber>
        </recommendedName>
        <alternativeName>
            <fullName evidence="3">CoaB</fullName>
        </alternativeName>
        <alternativeName>
            <fullName evidence="3">Phosphopantothenoylcysteine synthetase</fullName>
            <shortName evidence="3">PPC synthetase</shortName>
            <shortName evidence="3">PPC-S</shortName>
        </alternativeName>
    </domain>
</protein>
<comment type="pathway">
    <text evidence="3 4">Cofactor biosynthesis; coenzyme A biosynthesis; CoA from (R)-pantothenate: step 2/5.</text>
</comment>
<feature type="region of interest" description="Phosphopantothenoylcysteine decarboxylase" evidence="3">
    <location>
        <begin position="1"/>
        <end position="186"/>
    </location>
</feature>
<dbReference type="GO" id="GO:0046872">
    <property type="term" value="F:metal ion binding"/>
    <property type="evidence" value="ECO:0007669"/>
    <property type="project" value="UniProtKB-KW"/>
</dbReference>
<dbReference type="SUPFAM" id="SSF102645">
    <property type="entry name" value="CoaB-like"/>
    <property type="match status" value="1"/>
</dbReference>
<comment type="cofactor">
    <cofactor evidence="3">
        <name>Mg(2+)</name>
        <dbReference type="ChEBI" id="CHEBI:18420"/>
    </cofactor>
</comment>
<name>A0A7C4EX16_9BACT</name>
<dbReference type="UniPathway" id="UPA00241">
    <property type="reaction ID" value="UER00353"/>
</dbReference>
<dbReference type="GO" id="GO:0004633">
    <property type="term" value="F:phosphopantothenoylcysteine decarboxylase activity"/>
    <property type="evidence" value="ECO:0007669"/>
    <property type="project" value="UniProtKB-UniRule"/>
</dbReference>
<evidence type="ECO:0000256" key="3">
    <source>
        <dbReference type="HAMAP-Rule" id="MF_02225"/>
    </source>
</evidence>
<dbReference type="EMBL" id="DTGT01000442">
    <property type="protein sequence ID" value="HGH62294.1"/>
    <property type="molecule type" value="Genomic_DNA"/>
</dbReference>
<dbReference type="GO" id="GO:0015941">
    <property type="term" value="P:pantothenate catabolic process"/>
    <property type="evidence" value="ECO:0007669"/>
    <property type="project" value="InterPro"/>
</dbReference>
<comment type="pathway">
    <text evidence="3 4">Cofactor biosynthesis; coenzyme A biosynthesis; CoA from (R)-pantothenate: step 3/5.</text>
</comment>
<evidence type="ECO:0000256" key="2">
    <source>
        <dbReference type="ARBA" id="ARBA00023239"/>
    </source>
</evidence>
<dbReference type="GO" id="GO:0004632">
    <property type="term" value="F:phosphopantothenate--cysteine ligase activity"/>
    <property type="evidence" value="ECO:0007669"/>
    <property type="project" value="UniProtKB-UniRule"/>
</dbReference>
<keyword evidence="3 4" id="KW-0288">FMN</keyword>
<keyword evidence="3" id="KW-0511">Multifunctional enzyme</keyword>
<sequence length="399" mass="42747">MTKRILLGVSGGIAAYKIPILVRLLKKAEMDVHVIMTKAAQHFVTSMTLATLSGNRVWDSMWDDDHTPSVAHISLADKADLAVVAPATANVIAKLASGIADDMLTTVLVAARCPVLLCPSMNVNMYNNLIVQRNLRDLRQMGYHILDPDSGFLACGWTGQGRLPEPEAIYEAITYLLAPKDLTGLTILVTAGPTEEPLDPVRFITNRSSGKMGVAIARRAAMRGAKVVLVAGPLKVAPPTGVKVISVRTAQDMLEKVTSYFPSTDIVIKAAAVADFRPSQPWSSKIPKDELGAALHLTKNQDILGALGSSKGAHQVVIGFAAETADAIERAGKKLKNKNADMMVVNDVGLPGAGFDSDTNIVSFLFPSGEVEHHEMMTKDAVADLILDRARALRQAKRG</sequence>
<feature type="binding site" evidence="3">
    <location>
        <position position="275"/>
    </location>
    <ligand>
        <name>CTP</name>
        <dbReference type="ChEBI" id="CHEBI:37563"/>
    </ligand>
</feature>
<comment type="catalytic activity">
    <reaction evidence="3 4">
        <text>N-[(R)-4-phosphopantothenoyl]-L-cysteine + H(+) = (R)-4'-phosphopantetheine + CO2</text>
        <dbReference type="Rhea" id="RHEA:16793"/>
        <dbReference type="ChEBI" id="CHEBI:15378"/>
        <dbReference type="ChEBI" id="CHEBI:16526"/>
        <dbReference type="ChEBI" id="CHEBI:59458"/>
        <dbReference type="ChEBI" id="CHEBI:61723"/>
        <dbReference type="EC" id="4.1.1.36"/>
    </reaction>
</comment>
<feature type="binding site" evidence="3">
    <location>
        <position position="285"/>
    </location>
    <ligand>
        <name>CTP</name>
        <dbReference type="ChEBI" id="CHEBI:37563"/>
    </ligand>
</feature>
<evidence type="ECO:0000313" key="7">
    <source>
        <dbReference type="EMBL" id="HGH62294.1"/>
    </source>
</evidence>
<dbReference type="PANTHER" id="PTHR14359:SF6">
    <property type="entry name" value="PHOSPHOPANTOTHENOYLCYSTEINE DECARBOXYLASE"/>
    <property type="match status" value="1"/>
</dbReference>
<feature type="binding site" evidence="3">
    <location>
        <position position="334"/>
    </location>
    <ligand>
        <name>CTP</name>
        <dbReference type="ChEBI" id="CHEBI:37563"/>
    </ligand>
</feature>
<feature type="region of interest" description="Phosphopantothenate--cysteine ligase" evidence="3">
    <location>
        <begin position="187"/>
        <end position="399"/>
    </location>
</feature>
<keyword evidence="3 4" id="KW-0285">Flavoprotein</keyword>
<dbReference type="GO" id="GO:0010181">
    <property type="term" value="F:FMN binding"/>
    <property type="evidence" value="ECO:0007669"/>
    <property type="project" value="UniProtKB-UniRule"/>
</dbReference>
<comment type="cofactor">
    <cofactor evidence="3">
        <name>FMN</name>
        <dbReference type="ChEBI" id="CHEBI:58210"/>
    </cofactor>
    <text evidence="3">Binds 1 FMN per subunit.</text>
</comment>
<dbReference type="InterPro" id="IPR035929">
    <property type="entry name" value="CoaB-like_sf"/>
</dbReference>
<feature type="binding site" evidence="3">
    <location>
        <position position="320"/>
    </location>
    <ligand>
        <name>CTP</name>
        <dbReference type="ChEBI" id="CHEBI:37563"/>
    </ligand>
</feature>
<keyword evidence="1 3" id="KW-0210">Decarboxylase</keyword>
<dbReference type="GO" id="GO:0015937">
    <property type="term" value="P:coenzyme A biosynthetic process"/>
    <property type="evidence" value="ECO:0007669"/>
    <property type="project" value="UniProtKB-UniRule"/>
</dbReference>
<dbReference type="Gene3D" id="3.40.50.10300">
    <property type="entry name" value="CoaB-like"/>
    <property type="match status" value="1"/>
</dbReference>
<comment type="similarity">
    <text evidence="3 4">In the N-terminal section; belongs to the HFCD (homo-oligomeric flavin containing Cys decarboxylase) superfamily.</text>
</comment>
<organism evidence="7">
    <name type="scientific">Desulfomonile tiedjei</name>
    <dbReference type="NCBI Taxonomy" id="2358"/>
    <lineage>
        <taxon>Bacteria</taxon>
        <taxon>Pseudomonadati</taxon>
        <taxon>Thermodesulfobacteriota</taxon>
        <taxon>Desulfomonilia</taxon>
        <taxon>Desulfomonilales</taxon>
        <taxon>Desulfomonilaceae</taxon>
        <taxon>Desulfomonile</taxon>
    </lineage>
</organism>
<reference evidence="7" key="1">
    <citation type="journal article" date="2020" name="mSystems">
        <title>Genome- and Community-Level Interaction Insights into Carbon Utilization and Element Cycling Functions of Hydrothermarchaeota in Hydrothermal Sediment.</title>
        <authorList>
            <person name="Zhou Z."/>
            <person name="Liu Y."/>
            <person name="Xu W."/>
            <person name="Pan J."/>
            <person name="Luo Z.H."/>
            <person name="Li M."/>
        </authorList>
    </citation>
    <scope>NUCLEOTIDE SEQUENCE [LARGE SCALE GENOMIC DNA]</scope>
    <source>
        <strain evidence="7">SpSt-769</strain>
    </source>
</reference>
<dbReference type="Pfam" id="PF04127">
    <property type="entry name" value="DFP"/>
    <property type="match status" value="1"/>
</dbReference>
<comment type="caution">
    <text evidence="3">Lacks conserved residue(s) required for the propagation of feature annotation.</text>
</comment>
<evidence type="ECO:0000259" key="6">
    <source>
        <dbReference type="Pfam" id="PF04127"/>
    </source>
</evidence>
<feature type="binding site" evidence="3">
    <location>
        <position position="338"/>
    </location>
    <ligand>
        <name>CTP</name>
        <dbReference type="ChEBI" id="CHEBI:37563"/>
    </ligand>
</feature>
<comment type="catalytic activity">
    <reaction evidence="3 4">
        <text>(R)-4'-phosphopantothenate + L-cysteine + CTP = N-[(R)-4-phosphopantothenoyl]-L-cysteine + CMP + diphosphate + H(+)</text>
        <dbReference type="Rhea" id="RHEA:19397"/>
        <dbReference type="ChEBI" id="CHEBI:10986"/>
        <dbReference type="ChEBI" id="CHEBI:15378"/>
        <dbReference type="ChEBI" id="CHEBI:33019"/>
        <dbReference type="ChEBI" id="CHEBI:35235"/>
        <dbReference type="ChEBI" id="CHEBI:37563"/>
        <dbReference type="ChEBI" id="CHEBI:59458"/>
        <dbReference type="ChEBI" id="CHEBI:60377"/>
        <dbReference type="EC" id="6.3.2.5"/>
    </reaction>
</comment>
<dbReference type="InterPro" id="IPR003382">
    <property type="entry name" value="Flavoprotein"/>
</dbReference>
<dbReference type="NCBIfam" id="TIGR00521">
    <property type="entry name" value="coaBC_dfp"/>
    <property type="match status" value="1"/>
</dbReference>
<comment type="similarity">
    <text evidence="3 4">In the C-terminal section; belongs to the PPC synthetase family.</text>
</comment>
<dbReference type="PANTHER" id="PTHR14359">
    <property type="entry name" value="HOMO-OLIGOMERIC FLAVIN CONTAINING CYS DECARBOXYLASE FAMILY"/>
    <property type="match status" value="1"/>
</dbReference>